<dbReference type="Gene3D" id="2.60.40.4380">
    <property type="entry name" value="Translational regulator CsrA"/>
    <property type="match status" value="1"/>
</dbReference>
<keyword evidence="1 4" id="KW-0963">Cytoplasm</keyword>
<accession>A0A942TQV0</accession>
<dbReference type="GO" id="GO:0005829">
    <property type="term" value="C:cytosol"/>
    <property type="evidence" value="ECO:0007669"/>
    <property type="project" value="TreeGrafter"/>
</dbReference>
<dbReference type="InterPro" id="IPR036107">
    <property type="entry name" value="CsrA_sf"/>
</dbReference>
<sequence length="64" mass="7147">MLVLGRKPGEYVLIDNNIKVKVIKSDEGHLRLAIEAPRHISIVRGELWEENNIALAKKVEASAT</sequence>
<dbReference type="Proteomes" id="UP000682713">
    <property type="component" value="Unassembled WGS sequence"/>
</dbReference>
<dbReference type="PANTHER" id="PTHR34984">
    <property type="entry name" value="CARBON STORAGE REGULATOR"/>
    <property type="match status" value="1"/>
</dbReference>
<dbReference type="GO" id="GO:0006109">
    <property type="term" value="P:regulation of carbohydrate metabolic process"/>
    <property type="evidence" value="ECO:0007669"/>
    <property type="project" value="InterPro"/>
</dbReference>
<proteinExistence type="inferred from homology"/>
<protein>
    <recommendedName>
        <fullName evidence="4">Translational regulator CsrA</fullName>
    </recommendedName>
</protein>
<keyword evidence="6" id="KW-1185">Reference proteome</keyword>
<organism evidence="5 6">
    <name type="scientific">Lederbergia citrisecunda</name>
    <dbReference type="NCBI Taxonomy" id="2833583"/>
    <lineage>
        <taxon>Bacteria</taxon>
        <taxon>Bacillati</taxon>
        <taxon>Bacillota</taxon>
        <taxon>Bacilli</taxon>
        <taxon>Bacillales</taxon>
        <taxon>Bacillaceae</taxon>
        <taxon>Lederbergia</taxon>
    </lineage>
</organism>
<dbReference type="EMBL" id="JAGYPJ010000001">
    <property type="protein sequence ID" value="MBS4201237.1"/>
    <property type="molecule type" value="Genomic_DNA"/>
</dbReference>
<gene>
    <name evidence="4" type="primary">csrA</name>
    <name evidence="5" type="ORF">KHA93_16490</name>
</gene>
<keyword evidence="4" id="KW-1005">Bacterial flagellum biogenesis</keyword>
<evidence type="ECO:0000256" key="4">
    <source>
        <dbReference type="HAMAP-Rule" id="MF_00167"/>
    </source>
</evidence>
<dbReference type="GO" id="GO:0044781">
    <property type="term" value="P:bacterial-type flagellum organization"/>
    <property type="evidence" value="ECO:0007669"/>
    <property type="project" value="UniProtKB-KW"/>
</dbReference>
<reference evidence="5 6" key="1">
    <citation type="submission" date="2021-05" db="EMBL/GenBank/DDBJ databases">
        <title>Novel Bacillus species.</title>
        <authorList>
            <person name="Liu G."/>
        </authorList>
    </citation>
    <scope>NUCLEOTIDE SEQUENCE [LARGE SCALE GENOMIC DNA]</scope>
    <source>
        <strain evidence="5 6">FJAT-49732</strain>
    </source>
</reference>
<evidence type="ECO:0000256" key="2">
    <source>
        <dbReference type="ARBA" id="ARBA00022845"/>
    </source>
</evidence>
<dbReference type="SUPFAM" id="SSF117130">
    <property type="entry name" value="CsrA-like"/>
    <property type="match status" value="1"/>
</dbReference>
<dbReference type="HAMAP" id="MF_00167">
    <property type="entry name" value="CsrA"/>
    <property type="match status" value="1"/>
</dbReference>
<dbReference type="InterPro" id="IPR003751">
    <property type="entry name" value="CsrA"/>
</dbReference>
<dbReference type="GO" id="GO:0006402">
    <property type="term" value="P:mRNA catabolic process"/>
    <property type="evidence" value="ECO:0007669"/>
    <property type="project" value="InterPro"/>
</dbReference>
<dbReference type="GO" id="GO:0048027">
    <property type="term" value="F:mRNA 5'-UTR binding"/>
    <property type="evidence" value="ECO:0007669"/>
    <property type="project" value="UniProtKB-UniRule"/>
</dbReference>
<comment type="caution">
    <text evidence="5">The sequence shown here is derived from an EMBL/GenBank/DDBJ whole genome shotgun (WGS) entry which is preliminary data.</text>
</comment>
<dbReference type="RefSeq" id="WP_213111735.1">
    <property type="nucleotide sequence ID" value="NZ_JAGYPJ010000001.1"/>
</dbReference>
<dbReference type="Pfam" id="PF02599">
    <property type="entry name" value="CsrA"/>
    <property type="match status" value="1"/>
</dbReference>
<comment type="subunit">
    <text evidence="4">Homodimer; the beta-strands of each monomer intercalate to form a hydrophobic core, while the alpha-helices form wings that extend away from the core.</text>
</comment>
<dbReference type="AlphaFoldDB" id="A0A942TQV0"/>
<dbReference type="PANTHER" id="PTHR34984:SF1">
    <property type="entry name" value="CARBON STORAGE REGULATOR"/>
    <property type="match status" value="1"/>
</dbReference>
<comment type="similarity">
    <text evidence="4">Belongs to the CsrA/RsmA family.</text>
</comment>
<keyword evidence="2 4" id="KW-0810">Translation regulation</keyword>
<dbReference type="GO" id="GO:1902208">
    <property type="term" value="P:regulation of bacterial-type flagellum assembly"/>
    <property type="evidence" value="ECO:0007669"/>
    <property type="project" value="UniProtKB-UniRule"/>
</dbReference>
<name>A0A942TQV0_9BACI</name>
<evidence type="ECO:0000256" key="3">
    <source>
        <dbReference type="ARBA" id="ARBA00022884"/>
    </source>
</evidence>
<dbReference type="GO" id="GO:0045947">
    <property type="term" value="P:negative regulation of translational initiation"/>
    <property type="evidence" value="ECO:0007669"/>
    <property type="project" value="UniProtKB-UniRule"/>
</dbReference>
<comment type="function">
    <text evidence="4">A translational regulator that binds mRNA to regulate translation initiation and/or mRNA stability. Usually binds in the 5'-UTR at or near the Shine-Dalgarno sequence preventing ribosome-binding, thus repressing translation. Its main target seems to be the major flagellin gene, while its function is anatagonized by FliW.</text>
</comment>
<evidence type="ECO:0000313" key="5">
    <source>
        <dbReference type="EMBL" id="MBS4201237.1"/>
    </source>
</evidence>
<evidence type="ECO:0000313" key="6">
    <source>
        <dbReference type="Proteomes" id="UP000682713"/>
    </source>
</evidence>
<evidence type="ECO:0000256" key="1">
    <source>
        <dbReference type="ARBA" id="ARBA00022490"/>
    </source>
</evidence>
<comment type="subcellular location">
    <subcellularLocation>
        <location evidence="4">Cytoplasm</location>
    </subcellularLocation>
</comment>
<keyword evidence="3 4" id="KW-0694">RNA-binding</keyword>
<keyword evidence="4" id="KW-0678">Repressor</keyword>